<evidence type="ECO:0000256" key="1">
    <source>
        <dbReference type="SAM" id="SignalP"/>
    </source>
</evidence>
<dbReference type="AlphaFoldDB" id="A0AAN7PA21"/>
<comment type="caution">
    <text evidence="2">The sequence shown here is derived from an EMBL/GenBank/DDBJ whole genome shotgun (WGS) entry which is preliminary data.</text>
</comment>
<dbReference type="EMBL" id="JARPUR010000003">
    <property type="protein sequence ID" value="KAK4880632.1"/>
    <property type="molecule type" value="Genomic_DNA"/>
</dbReference>
<feature type="chain" id="PRO_5042840269" evidence="1">
    <location>
        <begin position="18"/>
        <end position="139"/>
    </location>
</feature>
<gene>
    <name evidence="2" type="ORF">RN001_008778</name>
</gene>
<dbReference type="Proteomes" id="UP001353858">
    <property type="component" value="Unassembled WGS sequence"/>
</dbReference>
<sequence length="139" mass="15565">MLSTVFIVVSILSYTLSAPYHYFATYPQGHSIHPYAGSNLRPLPAIGDLISGSSWFPIEINVPEVFGNFVNGISSIPGSISNGFSGIVGYVQRIPFINRIISQERPRPYMYLLRNKPTNDRNSNLNMYSDEVDVFAQYP</sequence>
<protein>
    <submittedName>
        <fullName evidence="2">Uncharacterized protein</fullName>
    </submittedName>
</protein>
<feature type="signal peptide" evidence="1">
    <location>
        <begin position="1"/>
        <end position="17"/>
    </location>
</feature>
<reference evidence="3" key="1">
    <citation type="submission" date="2023-01" db="EMBL/GenBank/DDBJ databases">
        <title>Key to firefly adult light organ development and bioluminescence: homeobox transcription factors regulate luciferase expression and transportation to peroxisome.</title>
        <authorList>
            <person name="Fu X."/>
        </authorList>
    </citation>
    <scope>NUCLEOTIDE SEQUENCE [LARGE SCALE GENOMIC DNA]</scope>
</reference>
<keyword evidence="1" id="KW-0732">Signal</keyword>
<name>A0AAN7PA21_9COLE</name>
<accession>A0AAN7PA21</accession>
<organism evidence="2 3">
    <name type="scientific">Aquatica leii</name>
    <dbReference type="NCBI Taxonomy" id="1421715"/>
    <lineage>
        <taxon>Eukaryota</taxon>
        <taxon>Metazoa</taxon>
        <taxon>Ecdysozoa</taxon>
        <taxon>Arthropoda</taxon>
        <taxon>Hexapoda</taxon>
        <taxon>Insecta</taxon>
        <taxon>Pterygota</taxon>
        <taxon>Neoptera</taxon>
        <taxon>Endopterygota</taxon>
        <taxon>Coleoptera</taxon>
        <taxon>Polyphaga</taxon>
        <taxon>Elateriformia</taxon>
        <taxon>Elateroidea</taxon>
        <taxon>Lampyridae</taxon>
        <taxon>Luciolinae</taxon>
        <taxon>Aquatica</taxon>
    </lineage>
</organism>
<evidence type="ECO:0000313" key="3">
    <source>
        <dbReference type="Proteomes" id="UP001353858"/>
    </source>
</evidence>
<keyword evidence="3" id="KW-1185">Reference proteome</keyword>
<evidence type="ECO:0000313" key="2">
    <source>
        <dbReference type="EMBL" id="KAK4880632.1"/>
    </source>
</evidence>
<proteinExistence type="predicted"/>